<proteinExistence type="predicted"/>
<name>A0ABX0UF03_9FLAO</name>
<sequence>MAQTGSDKNTKNKSKHSKLMDRKKNKIREKEQAHKDRLKALKEQIKSKQ</sequence>
<accession>A0ABX0UF03</accession>
<organism evidence="2 3">
    <name type="scientific">Wenyingzhuangia heitensis</name>
    <dbReference type="NCBI Taxonomy" id="1487859"/>
    <lineage>
        <taxon>Bacteria</taxon>
        <taxon>Pseudomonadati</taxon>
        <taxon>Bacteroidota</taxon>
        <taxon>Flavobacteriia</taxon>
        <taxon>Flavobacteriales</taxon>
        <taxon>Flavobacteriaceae</taxon>
        <taxon>Wenyingzhuangia</taxon>
    </lineage>
</organism>
<evidence type="ECO:0000313" key="2">
    <source>
        <dbReference type="EMBL" id="NIJ46450.1"/>
    </source>
</evidence>
<feature type="region of interest" description="Disordered" evidence="1">
    <location>
        <begin position="1"/>
        <end position="49"/>
    </location>
</feature>
<feature type="compositionally biased region" description="Basic and acidic residues" evidence="1">
    <location>
        <begin position="18"/>
        <end position="49"/>
    </location>
</feature>
<comment type="caution">
    <text evidence="2">The sequence shown here is derived from an EMBL/GenBank/DDBJ whole genome shotgun (WGS) entry which is preliminary data.</text>
</comment>
<dbReference type="Proteomes" id="UP000745859">
    <property type="component" value="Unassembled WGS sequence"/>
</dbReference>
<reference evidence="2 3" key="1">
    <citation type="submission" date="2020-03" db="EMBL/GenBank/DDBJ databases">
        <title>Genomic Encyclopedia of Type Strains, Phase IV (KMG-IV): sequencing the most valuable type-strain genomes for metagenomic binning, comparative biology and taxonomic classification.</title>
        <authorList>
            <person name="Goeker M."/>
        </authorList>
    </citation>
    <scope>NUCLEOTIDE SEQUENCE [LARGE SCALE GENOMIC DNA]</scope>
    <source>
        <strain evidence="2 3">DSM 101599</strain>
    </source>
</reference>
<keyword evidence="3" id="KW-1185">Reference proteome</keyword>
<dbReference type="RefSeq" id="WP_167190590.1">
    <property type="nucleotide sequence ID" value="NZ_JAASQL010000006.1"/>
</dbReference>
<evidence type="ECO:0000313" key="3">
    <source>
        <dbReference type="Proteomes" id="UP000745859"/>
    </source>
</evidence>
<gene>
    <name evidence="2" type="ORF">FHR24_002937</name>
</gene>
<evidence type="ECO:0000256" key="1">
    <source>
        <dbReference type="SAM" id="MobiDB-lite"/>
    </source>
</evidence>
<protein>
    <submittedName>
        <fullName evidence="2">Uncharacterized protein</fullName>
    </submittedName>
</protein>
<dbReference type="EMBL" id="JAASQL010000006">
    <property type="protein sequence ID" value="NIJ46450.1"/>
    <property type="molecule type" value="Genomic_DNA"/>
</dbReference>